<reference evidence="3 4" key="1">
    <citation type="submission" date="2016-07" db="EMBL/GenBank/DDBJ databases">
        <title>Pervasive Adenine N6-methylation of Active Genes in Fungi.</title>
        <authorList>
            <consortium name="DOE Joint Genome Institute"/>
            <person name="Mondo S.J."/>
            <person name="Dannebaum R.O."/>
            <person name="Kuo R.C."/>
            <person name="Labutti K."/>
            <person name="Haridas S."/>
            <person name="Kuo A."/>
            <person name="Salamov A."/>
            <person name="Ahrendt S.R."/>
            <person name="Lipzen A."/>
            <person name="Sullivan W."/>
            <person name="Andreopoulos W.B."/>
            <person name="Clum A."/>
            <person name="Lindquist E."/>
            <person name="Daum C."/>
            <person name="Ramamoorthy G.K."/>
            <person name="Gryganskyi A."/>
            <person name="Culley D."/>
            <person name="Magnuson J.K."/>
            <person name="James T.Y."/>
            <person name="O'Malley M.A."/>
            <person name="Stajich J.E."/>
            <person name="Spatafora J.W."/>
            <person name="Visel A."/>
            <person name="Grigoriev I.V."/>
        </authorList>
    </citation>
    <scope>NUCLEOTIDE SEQUENCE [LARGE SCALE GENOMIC DNA]</scope>
    <source>
        <strain evidence="3 4">NRRL 1336</strain>
    </source>
</reference>
<organism evidence="3 4">
    <name type="scientific">Absidia repens</name>
    <dbReference type="NCBI Taxonomy" id="90262"/>
    <lineage>
        <taxon>Eukaryota</taxon>
        <taxon>Fungi</taxon>
        <taxon>Fungi incertae sedis</taxon>
        <taxon>Mucoromycota</taxon>
        <taxon>Mucoromycotina</taxon>
        <taxon>Mucoromycetes</taxon>
        <taxon>Mucorales</taxon>
        <taxon>Cunninghamellaceae</taxon>
        <taxon>Absidia</taxon>
    </lineage>
</organism>
<proteinExistence type="predicted"/>
<dbReference type="OrthoDB" id="3981028at2759"/>
<keyword evidence="4" id="KW-1185">Reference proteome</keyword>
<keyword evidence="2" id="KW-0812">Transmembrane</keyword>
<evidence type="ECO:0000313" key="4">
    <source>
        <dbReference type="Proteomes" id="UP000193560"/>
    </source>
</evidence>
<feature type="transmembrane region" description="Helical" evidence="2">
    <location>
        <begin position="334"/>
        <end position="354"/>
    </location>
</feature>
<protein>
    <submittedName>
        <fullName evidence="3">Uncharacterized protein</fullName>
    </submittedName>
</protein>
<comment type="caution">
    <text evidence="3">The sequence shown here is derived from an EMBL/GenBank/DDBJ whole genome shotgun (WGS) entry which is preliminary data.</text>
</comment>
<feature type="compositionally biased region" description="Basic and acidic residues" evidence="1">
    <location>
        <begin position="254"/>
        <end position="263"/>
    </location>
</feature>
<evidence type="ECO:0000256" key="2">
    <source>
        <dbReference type="SAM" id="Phobius"/>
    </source>
</evidence>
<feature type="region of interest" description="Disordered" evidence="1">
    <location>
        <begin position="254"/>
        <end position="313"/>
    </location>
</feature>
<evidence type="ECO:0000313" key="3">
    <source>
        <dbReference type="EMBL" id="ORZ17048.1"/>
    </source>
</evidence>
<evidence type="ECO:0000256" key="1">
    <source>
        <dbReference type="SAM" id="MobiDB-lite"/>
    </source>
</evidence>
<gene>
    <name evidence="3" type="ORF">BCR42DRAFT_450867</name>
</gene>
<dbReference type="AlphaFoldDB" id="A0A1X2II89"/>
<dbReference type="EMBL" id="MCGE01000010">
    <property type="protein sequence ID" value="ORZ17048.1"/>
    <property type="molecule type" value="Genomic_DNA"/>
</dbReference>
<feature type="compositionally biased region" description="Polar residues" evidence="1">
    <location>
        <begin position="303"/>
        <end position="313"/>
    </location>
</feature>
<dbReference type="STRING" id="90262.A0A1X2II89"/>
<accession>A0A1X2II89</accession>
<dbReference type="Proteomes" id="UP000193560">
    <property type="component" value="Unassembled WGS sequence"/>
</dbReference>
<keyword evidence="2" id="KW-0472">Membrane</keyword>
<sequence>MANSNTLQLQYNKALRYYLLTKYSHAATTCVKAFDQLSTTEKQDDYDALQLQLWLLYINIAAASLPTSTTGLTPRLAKQFGLPSTSTDSIEHFCLAIWGRLVISCGENIAGNCDPRLVCAYLSMTLKQSIPTVGRQVAEQWFATLPETTIDHLSSVQEQTNNIDGDGNLLWVSYLQMVDLYATRILPETGDFESARSFVEYNSFLSDEKKETLMNFIQHTEDDQQREIERKKRLEQQKKEEAEAAAKQAILEKQRQEQNAREIHQRKKREAALQQQKQQQQKQQQQQQQQLNERSISSPSSSTRVQPVAQQRSTKSVSDQSLIMVKTWIQQLRATGSAASVAILVVFFAILGLLKGPRGYLTGALKSIMEKLWQTAKMGTKVTYM</sequence>
<feature type="compositionally biased region" description="Low complexity" evidence="1">
    <location>
        <begin position="274"/>
        <end position="302"/>
    </location>
</feature>
<name>A0A1X2II89_9FUNG</name>
<keyword evidence="2" id="KW-1133">Transmembrane helix</keyword>